<reference evidence="2" key="2">
    <citation type="journal article" date="2021" name="PeerJ">
        <title>Extensive microbial diversity within the chicken gut microbiome revealed by metagenomics and culture.</title>
        <authorList>
            <person name="Gilroy R."/>
            <person name="Ravi A."/>
            <person name="Getino M."/>
            <person name="Pursley I."/>
            <person name="Horton D.L."/>
            <person name="Alikhan N.F."/>
            <person name="Baker D."/>
            <person name="Gharbi K."/>
            <person name="Hall N."/>
            <person name="Watson M."/>
            <person name="Adriaenssens E.M."/>
            <person name="Foster-Nyarko E."/>
            <person name="Jarju S."/>
            <person name="Secka A."/>
            <person name="Antonio M."/>
            <person name="Oren A."/>
            <person name="Chaudhuri R.R."/>
            <person name="La Ragione R."/>
            <person name="Hildebrand F."/>
            <person name="Pallen M.J."/>
        </authorList>
    </citation>
    <scope>NUCLEOTIDE SEQUENCE</scope>
    <source>
        <strain evidence="2">D5-748</strain>
    </source>
</reference>
<dbReference type="InterPro" id="IPR045886">
    <property type="entry name" value="ThiF/MoeB/HesA"/>
</dbReference>
<dbReference type="PANTHER" id="PTHR10953">
    <property type="entry name" value="UBIQUITIN-ACTIVATING ENZYME E1"/>
    <property type="match status" value="1"/>
</dbReference>
<accession>A0A9D9HCB2</accession>
<sequence length="401" mass="44882">MERKMTYEWGDGVFTLLSWFRKEKVQNARILVAGAGALGNEVIKDLSLFGVGHIFVVDFDRIELSNLTRSVLFREKDAMVHEYKAKIAAERAMEINPQIKVTPIVGNLFSDVGLALYRSVDVIIGCLDSRLARYQLNRMAMRAGKTWIDGSIENLTGVVKVFTPGINCYECGLSREEFNIIMLRTGCADVVRNQTSMGRVATTPVSASIIGAIQAQEALKMIHLDAYGADSLPFTTLQGKMFRYEGLTNSTGVYRLSSWKRNCPSHGVWEPVIEAGNLSADMSVRDALSSLGKICGSGTVEINMMNNKFIEAIVSDSPEKEFRVMVPESRLDETVSGDAEMRRLSYKTIFHKRFFENIDGSFPYQDLTLRQIGIPYYDVIKVTSGKGEFFVELSADKKMFE</sequence>
<proteinExistence type="predicted"/>
<dbReference type="InterPro" id="IPR035985">
    <property type="entry name" value="Ubiquitin-activating_enz"/>
</dbReference>
<dbReference type="EMBL" id="JADIMO010000100">
    <property type="protein sequence ID" value="MBO8445649.1"/>
    <property type="molecule type" value="Genomic_DNA"/>
</dbReference>
<evidence type="ECO:0000259" key="1">
    <source>
        <dbReference type="Pfam" id="PF00899"/>
    </source>
</evidence>
<evidence type="ECO:0000313" key="3">
    <source>
        <dbReference type="Proteomes" id="UP000823619"/>
    </source>
</evidence>
<dbReference type="Pfam" id="PF00899">
    <property type="entry name" value="ThiF"/>
    <property type="match status" value="1"/>
</dbReference>
<dbReference type="GO" id="GO:0016779">
    <property type="term" value="F:nucleotidyltransferase activity"/>
    <property type="evidence" value="ECO:0007669"/>
    <property type="project" value="UniProtKB-KW"/>
</dbReference>
<comment type="caution">
    <text evidence="2">The sequence shown here is derived from an EMBL/GenBank/DDBJ whole genome shotgun (WGS) entry which is preliminary data.</text>
</comment>
<dbReference type="GO" id="GO:0004792">
    <property type="term" value="F:thiosulfate-cyanide sulfurtransferase activity"/>
    <property type="evidence" value="ECO:0007669"/>
    <property type="project" value="TreeGrafter"/>
</dbReference>
<dbReference type="PANTHER" id="PTHR10953:SF102">
    <property type="entry name" value="ADENYLYLTRANSFERASE AND SULFURTRANSFERASE MOCS3"/>
    <property type="match status" value="1"/>
</dbReference>
<gene>
    <name evidence="2" type="ORF">IAC23_08175</name>
</gene>
<dbReference type="InterPro" id="IPR000594">
    <property type="entry name" value="ThiF_NAD_FAD-bd"/>
</dbReference>
<feature type="domain" description="THIF-type NAD/FAD binding fold" evidence="1">
    <location>
        <begin position="23"/>
        <end position="264"/>
    </location>
</feature>
<organism evidence="2 3">
    <name type="scientific">Candidatus Cryptobacteroides merdavium</name>
    <dbReference type="NCBI Taxonomy" id="2840769"/>
    <lineage>
        <taxon>Bacteria</taxon>
        <taxon>Pseudomonadati</taxon>
        <taxon>Bacteroidota</taxon>
        <taxon>Bacteroidia</taxon>
        <taxon>Bacteroidales</taxon>
        <taxon>Candidatus Cryptobacteroides</taxon>
    </lineage>
</organism>
<dbReference type="GO" id="GO:0032446">
    <property type="term" value="P:protein modification by small protein conjugation"/>
    <property type="evidence" value="ECO:0007669"/>
    <property type="project" value="TreeGrafter"/>
</dbReference>
<dbReference type="GO" id="GO:0005737">
    <property type="term" value="C:cytoplasm"/>
    <property type="evidence" value="ECO:0007669"/>
    <property type="project" value="TreeGrafter"/>
</dbReference>
<dbReference type="GO" id="GO:0008641">
    <property type="term" value="F:ubiquitin-like modifier activating enzyme activity"/>
    <property type="evidence" value="ECO:0007669"/>
    <property type="project" value="InterPro"/>
</dbReference>
<name>A0A9D9HCB2_9BACT</name>
<keyword evidence="2" id="KW-0808">Transferase</keyword>
<dbReference type="Proteomes" id="UP000823619">
    <property type="component" value="Unassembled WGS sequence"/>
</dbReference>
<dbReference type="Gene3D" id="3.40.50.720">
    <property type="entry name" value="NAD(P)-binding Rossmann-like Domain"/>
    <property type="match status" value="1"/>
</dbReference>
<dbReference type="SUPFAM" id="SSF69572">
    <property type="entry name" value="Activating enzymes of the ubiquitin-like proteins"/>
    <property type="match status" value="1"/>
</dbReference>
<protein>
    <submittedName>
        <fullName evidence="2">ThiF family adenylyltransferase</fullName>
    </submittedName>
</protein>
<keyword evidence="2" id="KW-0548">Nucleotidyltransferase</keyword>
<evidence type="ECO:0000313" key="2">
    <source>
        <dbReference type="EMBL" id="MBO8445649.1"/>
    </source>
</evidence>
<reference evidence="2" key="1">
    <citation type="submission" date="2020-10" db="EMBL/GenBank/DDBJ databases">
        <authorList>
            <person name="Gilroy R."/>
        </authorList>
    </citation>
    <scope>NUCLEOTIDE SEQUENCE</scope>
    <source>
        <strain evidence="2">D5-748</strain>
    </source>
</reference>
<dbReference type="AlphaFoldDB" id="A0A9D9HCB2"/>